<feature type="signal peptide" evidence="3">
    <location>
        <begin position="1"/>
        <end position="19"/>
    </location>
</feature>
<dbReference type="EMBL" id="CVRL01000041">
    <property type="protein sequence ID" value="CRL12397.1"/>
    <property type="molecule type" value="Genomic_DNA"/>
</dbReference>
<reference evidence="5" key="1">
    <citation type="submission" date="2015-05" db="EMBL/GenBank/DDBJ databases">
        <authorList>
            <person name="Rodrigo-Torres Lidia"/>
            <person name="Arahal R.David."/>
        </authorList>
    </citation>
    <scope>NUCLEOTIDE SEQUENCE [LARGE SCALE GENOMIC DNA]</scope>
    <source>
        <strain evidence="5">CECT 7321</strain>
    </source>
</reference>
<protein>
    <submittedName>
        <fullName evidence="4">Uncharacterized protein</fullName>
    </submittedName>
</protein>
<sequence length="849" mass="90024">MWRAIAPAFIAALASTAGAQTVVTRSGEHDSFSRLVMRLPDGVAWSLNQSGQSASLSVDAPAIVFDTSSVFNLIPRTRLQAVTQAGPGQPLQLQLGCECEISTFIEDDGFLVVDIRDGEGGAPRQLTGATLPTSLPLIPGGLGAASGSGYRFNLAARAAADARTALDLAGVISGRTPTQTIQIAASSVETPAVTQPDPAEQAALSREIRLPVSGSTSTGLNLSSVTLADPKPERSAQQVAAATEVTPAREPQKLEEEPVAVEVNSDLLLDLAENERAATVNASEQRLLQQIGRATNQGLLDLVGMNARDGGRIIDPLGLADRPLDPLDQVAVTSSVDRESGLSARRAPTSSEASHCMPGYQVAVHNWGSDASFNEQIPPLRAALVREFDDVDPVAVLRLARAYVYFGFGAEAQAILNMMPSGAVEHDDAMALAAMAAILDGKEMDVNHAFAGQQVCNSDVAFWAALADGTIKKSAKTDAIQQAFAKMPPHLRIQVGPRLSKLFAQAGDPHLASAALRSLDRMGVEDIPDINLAEAELAKLEGDIETVAEELTEEVAERTENAPRALIELIELSYDERKALSPDVPDLAASYEVESRDSELGADLREAIVTALALTGQYHDSFAQLDKVDRHDGDAARATAMIPLMTLLTERADDVTFLQYALVFAANGKAADVEPVADLVAARLLDLGFAQQAQALLKKLAMEPGNTKRRLMLAKAALVQEKPHAALVELMGLSGSDADKLRAEALWQNGEYARAGEYLLEVEDKDAAARGFWHSQDGETLSEIDPDAAQQFGGVAEVTTQIKETAKEPTGLPPLAHARALVESSEGTRGGIADLLERVTRQNEVGNGS</sequence>
<name>A0A0H5D5B1_9RHOB</name>
<evidence type="ECO:0000256" key="3">
    <source>
        <dbReference type="SAM" id="SignalP"/>
    </source>
</evidence>
<evidence type="ECO:0000313" key="5">
    <source>
        <dbReference type="Proteomes" id="UP000043764"/>
    </source>
</evidence>
<accession>A0A0H5D5B1</accession>
<feature type="coiled-coil region" evidence="1">
    <location>
        <begin position="530"/>
        <end position="557"/>
    </location>
</feature>
<keyword evidence="5" id="KW-1185">Reference proteome</keyword>
<keyword evidence="1" id="KW-0175">Coiled coil</keyword>
<evidence type="ECO:0000256" key="1">
    <source>
        <dbReference type="SAM" id="Coils"/>
    </source>
</evidence>
<dbReference type="AlphaFoldDB" id="A0A0H5D5B1"/>
<evidence type="ECO:0000256" key="2">
    <source>
        <dbReference type="SAM" id="MobiDB-lite"/>
    </source>
</evidence>
<evidence type="ECO:0000313" key="4">
    <source>
        <dbReference type="EMBL" id="CRL12397.1"/>
    </source>
</evidence>
<feature type="chain" id="PRO_5005218131" evidence="3">
    <location>
        <begin position="20"/>
        <end position="849"/>
    </location>
</feature>
<proteinExistence type="predicted"/>
<dbReference type="STRING" id="481446.NIT7645_02832"/>
<keyword evidence="3" id="KW-0732">Signal</keyword>
<organism evidence="4 5">
    <name type="scientific">Phaeobacter italicus</name>
    <dbReference type="NCBI Taxonomy" id="481446"/>
    <lineage>
        <taxon>Bacteria</taxon>
        <taxon>Pseudomonadati</taxon>
        <taxon>Pseudomonadota</taxon>
        <taxon>Alphaproteobacteria</taxon>
        <taxon>Rhodobacterales</taxon>
        <taxon>Roseobacteraceae</taxon>
        <taxon>Phaeobacter</taxon>
    </lineage>
</organism>
<dbReference type="RefSeq" id="WP_050674119.1">
    <property type="nucleotide sequence ID" value="NZ_CVRL01000041.1"/>
</dbReference>
<feature type="compositionally biased region" description="Low complexity" evidence="2">
    <location>
        <begin position="215"/>
        <end position="227"/>
    </location>
</feature>
<gene>
    <name evidence="4" type="ORF">NIT7321_03271</name>
</gene>
<dbReference type="Proteomes" id="UP000043764">
    <property type="component" value="Unassembled WGS sequence"/>
</dbReference>
<feature type="region of interest" description="Disordered" evidence="2">
    <location>
        <begin position="215"/>
        <end position="234"/>
    </location>
</feature>